<dbReference type="NCBIfam" id="TIGR00516">
    <property type="entry name" value="acpS"/>
    <property type="match status" value="1"/>
</dbReference>
<dbReference type="Proteomes" id="UP001597541">
    <property type="component" value="Unassembled WGS sequence"/>
</dbReference>
<dbReference type="InterPro" id="IPR008278">
    <property type="entry name" value="4-PPantetheinyl_Trfase_dom"/>
</dbReference>
<keyword evidence="11" id="KW-1185">Reference proteome</keyword>
<dbReference type="GO" id="GO:0008897">
    <property type="term" value="F:holo-[acyl-carrier-protein] synthase activity"/>
    <property type="evidence" value="ECO:0007669"/>
    <property type="project" value="UniProtKB-EC"/>
</dbReference>
<feature type="domain" description="4'-phosphopantetheinyl transferase" evidence="9">
    <location>
        <begin position="4"/>
        <end position="95"/>
    </location>
</feature>
<comment type="cofactor">
    <cofactor evidence="8">
        <name>Mg(2+)</name>
        <dbReference type="ChEBI" id="CHEBI:18420"/>
    </cofactor>
</comment>
<evidence type="ECO:0000313" key="11">
    <source>
        <dbReference type="Proteomes" id="UP001597541"/>
    </source>
</evidence>
<dbReference type="Gene3D" id="3.90.470.20">
    <property type="entry name" value="4'-phosphopantetheinyl transferase domain"/>
    <property type="match status" value="1"/>
</dbReference>
<comment type="catalytic activity">
    <reaction evidence="8">
        <text>apo-[ACP] + CoA = holo-[ACP] + adenosine 3',5'-bisphosphate + H(+)</text>
        <dbReference type="Rhea" id="RHEA:12068"/>
        <dbReference type="Rhea" id="RHEA-COMP:9685"/>
        <dbReference type="Rhea" id="RHEA-COMP:9690"/>
        <dbReference type="ChEBI" id="CHEBI:15378"/>
        <dbReference type="ChEBI" id="CHEBI:29999"/>
        <dbReference type="ChEBI" id="CHEBI:57287"/>
        <dbReference type="ChEBI" id="CHEBI:58343"/>
        <dbReference type="ChEBI" id="CHEBI:64479"/>
        <dbReference type="EC" id="2.7.8.7"/>
    </reaction>
</comment>
<dbReference type="RefSeq" id="WP_377606627.1">
    <property type="nucleotide sequence ID" value="NZ_JBHUME010000015.1"/>
</dbReference>
<reference evidence="11" key="1">
    <citation type="journal article" date="2019" name="Int. J. Syst. Evol. Microbiol.">
        <title>The Global Catalogue of Microorganisms (GCM) 10K type strain sequencing project: providing services to taxonomists for standard genome sequencing and annotation.</title>
        <authorList>
            <consortium name="The Broad Institute Genomics Platform"/>
            <consortium name="The Broad Institute Genome Sequencing Center for Infectious Disease"/>
            <person name="Wu L."/>
            <person name="Ma J."/>
        </authorList>
    </citation>
    <scope>NUCLEOTIDE SEQUENCE [LARGE SCALE GENOMIC DNA]</scope>
    <source>
        <strain evidence="11">KCTC 3950</strain>
    </source>
</reference>
<dbReference type="InterPro" id="IPR002582">
    <property type="entry name" value="ACPS"/>
</dbReference>
<comment type="similarity">
    <text evidence="8">Belongs to the P-Pant transferase superfamily. AcpS family.</text>
</comment>
<proteinExistence type="inferred from homology"/>
<dbReference type="NCBIfam" id="TIGR00556">
    <property type="entry name" value="pantethn_trn"/>
    <property type="match status" value="1"/>
</dbReference>
<keyword evidence="5 8" id="KW-0460">Magnesium</keyword>
<keyword evidence="6 8" id="KW-0443">Lipid metabolism</keyword>
<keyword evidence="7 8" id="KW-0275">Fatty acid biosynthesis</keyword>
<keyword evidence="3 8" id="KW-0479">Metal-binding</keyword>
<organism evidence="10 11">
    <name type="scientific">Paenibacillus gansuensis</name>
    <dbReference type="NCBI Taxonomy" id="306542"/>
    <lineage>
        <taxon>Bacteria</taxon>
        <taxon>Bacillati</taxon>
        <taxon>Bacillota</taxon>
        <taxon>Bacilli</taxon>
        <taxon>Bacillales</taxon>
        <taxon>Paenibacillaceae</taxon>
        <taxon>Paenibacillus</taxon>
    </lineage>
</organism>
<evidence type="ECO:0000256" key="3">
    <source>
        <dbReference type="ARBA" id="ARBA00022723"/>
    </source>
</evidence>
<comment type="subcellular location">
    <subcellularLocation>
        <location evidence="8">Cytoplasm</location>
    </subcellularLocation>
</comment>
<dbReference type="InterPro" id="IPR037143">
    <property type="entry name" value="4-PPantetheinyl_Trfase_dom_sf"/>
</dbReference>
<name>A0ABW5PI02_9BACL</name>
<evidence type="ECO:0000256" key="1">
    <source>
        <dbReference type="ARBA" id="ARBA00022516"/>
    </source>
</evidence>
<protein>
    <recommendedName>
        <fullName evidence="8">Holo-[acyl-carrier-protein] synthase</fullName>
        <shortName evidence="8">Holo-ACP synthase</shortName>
        <ecNumber evidence="8">2.7.8.7</ecNumber>
    </recommendedName>
    <alternativeName>
        <fullName evidence="8">4'-phosphopantetheinyl transferase AcpS</fullName>
    </alternativeName>
</protein>
<gene>
    <name evidence="8 10" type="primary">acpS</name>
    <name evidence="10" type="ORF">ACFSUF_21980</name>
</gene>
<dbReference type="EMBL" id="JBHUME010000015">
    <property type="protein sequence ID" value="MFD2615092.1"/>
    <property type="molecule type" value="Genomic_DNA"/>
</dbReference>
<dbReference type="HAMAP" id="MF_00101">
    <property type="entry name" value="AcpS"/>
    <property type="match status" value="1"/>
</dbReference>
<dbReference type="InterPro" id="IPR004568">
    <property type="entry name" value="Ppantetheine-prot_Trfase_dom"/>
</dbReference>
<dbReference type="SUPFAM" id="SSF56214">
    <property type="entry name" value="4'-phosphopantetheinyl transferase"/>
    <property type="match status" value="1"/>
</dbReference>
<comment type="caution">
    <text evidence="10">The sequence shown here is derived from an EMBL/GenBank/DDBJ whole genome shotgun (WGS) entry which is preliminary data.</text>
</comment>
<keyword evidence="4 8" id="KW-0276">Fatty acid metabolism</keyword>
<keyword evidence="1 8" id="KW-0444">Lipid biosynthesis</keyword>
<keyword evidence="8" id="KW-0963">Cytoplasm</keyword>
<evidence type="ECO:0000256" key="4">
    <source>
        <dbReference type="ARBA" id="ARBA00022832"/>
    </source>
</evidence>
<feature type="binding site" evidence="8">
    <location>
        <position position="60"/>
    </location>
    <ligand>
        <name>Mg(2+)</name>
        <dbReference type="ChEBI" id="CHEBI:18420"/>
    </ligand>
</feature>
<accession>A0ABW5PI02</accession>
<dbReference type="EC" id="2.7.8.7" evidence="8"/>
<evidence type="ECO:0000256" key="2">
    <source>
        <dbReference type="ARBA" id="ARBA00022679"/>
    </source>
</evidence>
<evidence type="ECO:0000313" key="10">
    <source>
        <dbReference type="EMBL" id="MFD2615092.1"/>
    </source>
</evidence>
<sequence length="130" mass="14405">MIIGIGHDVIEIRRIDKALRQRYSDMFMRRVLTEAEYEYAKEKASGRLTEFVAGRFSAKEAIVKALGCGIGRKAGFHDVEILPDDAGKPVCKLSEAALQRLGLSGEPLRIHISITHSEFLASSFAVAEQE</sequence>
<evidence type="ECO:0000256" key="6">
    <source>
        <dbReference type="ARBA" id="ARBA00023098"/>
    </source>
</evidence>
<evidence type="ECO:0000256" key="7">
    <source>
        <dbReference type="ARBA" id="ARBA00023160"/>
    </source>
</evidence>
<evidence type="ECO:0000256" key="5">
    <source>
        <dbReference type="ARBA" id="ARBA00022842"/>
    </source>
</evidence>
<comment type="function">
    <text evidence="8">Transfers the 4'-phosphopantetheine moiety from coenzyme A to a Ser of acyl-carrier-protein.</text>
</comment>
<evidence type="ECO:0000259" key="9">
    <source>
        <dbReference type="Pfam" id="PF01648"/>
    </source>
</evidence>
<feature type="binding site" evidence="8">
    <location>
        <position position="8"/>
    </location>
    <ligand>
        <name>Mg(2+)</name>
        <dbReference type="ChEBI" id="CHEBI:18420"/>
    </ligand>
</feature>
<keyword evidence="2 8" id="KW-0808">Transferase</keyword>
<dbReference type="Pfam" id="PF01648">
    <property type="entry name" value="ACPS"/>
    <property type="match status" value="1"/>
</dbReference>
<evidence type="ECO:0000256" key="8">
    <source>
        <dbReference type="HAMAP-Rule" id="MF_00101"/>
    </source>
</evidence>